<accession>A0A2C6KPC3</accession>
<dbReference type="OrthoDB" id="21625at2759"/>
<dbReference type="GO" id="GO:0003723">
    <property type="term" value="F:RNA binding"/>
    <property type="evidence" value="ECO:0007669"/>
    <property type="project" value="TreeGrafter"/>
</dbReference>
<name>A0A2C6KPC3_9APIC</name>
<proteinExistence type="predicted"/>
<dbReference type="Pfam" id="PF09282">
    <property type="entry name" value="Mago-bind"/>
    <property type="match status" value="1"/>
</dbReference>
<evidence type="ECO:0000256" key="1">
    <source>
        <dbReference type="SAM" id="MobiDB-lite"/>
    </source>
</evidence>
<protein>
    <submittedName>
        <fullName evidence="3">Mago binding protein</fullName>
    </submittedName>
</protein>
<keyword evidence="4" id="KW-1185">Reference proteome</keyword>
<feature type="domain" description="WIBG Mago-binding" evidence="2">
    <location>
        <begin position="60"/>
        <end position="86"/>
    </location>
</feature>
<feature type="region of interest" description="Disordered" evidence="1">
    <location>
        <begin position="83"/>
        <end position="106"/>
    </location>
</feature>
<dbReference type="GeneID" id="94430139"/>
<feature type="compositionally biased region" description="Low complexity" evidence="1">
    <location>
        <begin position="193"/>
        <end position="206"/>
    </location>
</feature>
<dbReference type="SMART" id="SM01273">
    <property type="entry name" value="Mago-bind"/>
    <property type="match status" value="1"/>
</dbReference>
<dbReference type="VEuPathDB" id="ToxoDB:CSUI_006775"/>
<feature type="region of interest" description="Disordered" evidence="1">
    <location>
        <begin position="153"/>
        <end position="274"/>
    </location>
</feature>
<dbReference type="Proteomes" id="UP000221165">
    <property type="component" value="Unassembled WGS sequence"/>
</dbReference>
<dbReference type="GO" id="GO:0035145">
    <property type="term" value="C:exon-exon junction complex"/>
    <property type="evidence" value="ECO:0007669"/>
    <property type="project" value="TreeGrafter"/>
</dbReference>
<dbReference type="InterPro" id="IPR036348">
    <property type="entry name" value="WIBG_N_sf"/>
</dbReference>
<dbReference type="RefSeq" id="XP_067921097.1">
    <property type="nucleotide sequence ID" value="XM_068066928.1"/>
</dbReference>
<dbReference type="GO" id="GO:1903259">
    <property type="term" value="P:exon-exon junction complex disassembly"/>
    <property type="evidence" value="ECO:0007669"/>
    <property type="project" value="InterPro"/>
</dbReference>
<gene>
    <name evidence="3" type="ORF">CSUI_006775</name>
</gene>
<comment type="caution">
    <text evidence="3">The sequence shown here is derived from an EMBL/GenBank/DDBJ whole genome shotgun (WGS) entry which is preliminary data.</text>
</comment>
<dbReference type="InterPro" id="IPR039333">
    <property type="entry name" value="PYM1"/>
</dbReference>
<dbReference type="PANTHER" id="PTHR22959:SF0">
    <property type="entry name" value="PARTNER OF Y14 AND MAGO"/>
    <property type="match status" value="1"/>
</dbReference>
<feature type="compositionally biased region" description="Polar residues" evidence="1">
    <location>
        <begin position="95"/>
        <end position="106"/>
    </location>
</feature>
<organism evidence="3 4">
    <name type="scientific">Cystoisospora suis</name>
    <dbReference type="NCBI Taxonomy" id="483139"/>
    <lineage>
        <taxon>Eukaryota</taxon>
        <taxon>Sar</taxon>
        <taxon>Alveolata</taxon>
        <taxon>Apicomplexa</taxon>
        <taxon>Conoidasida</taxon>
        <taxon>Coccidia</taxon>
        <taxon>Eucoccidiorida</taxon>
        <taxon>Eimeriorina</taxon>
        <taxon>Sarcocystidae</taxon>
        <taxon>Cystoisospora</taxon>
    </lineage>
</organism>
<evidence type="ECO:0000259" key="2">
    <source>
        <dbReference type="SMART" id="SM01273"/>
    </source>
</evidence>
<feature type="compositionally biased region" description="Basic and acidic residues" evidence="1">
    <location>
        <begin position="263"/>
        <end position="273"/>
    </location>
</feature>
<reference evidence="3 4" key="1">
    <citation type="journal article" date="2017" name="Int. J. Parasitol.">
        <title>The genome of the protozoan parasite Cystoisospora suis and a reverse vaccinology approach to identify vaccine candidates.</title>
        <authorList>
            <person name="Palmieri N."/>
            <person name="Shrestha A."/>
            <person name="Ruttkowski B."/>
            <person name="Beck T."/>
            <person name="Vogl C."/>
            <person name="Tomley F."/>
            <person name="Blake D.P."/>
            <person name="Joachim A."/>
        </authorList>
    </citation>
    <scope>NUCLEOTIDE SEQUENCE [LARGE SCALE GENOMIC DNA]</scope>
    <source>
        <strain evidence="3 4">Wien I</strain>
    </source>
</reference>
<dbReference type="GO" id="GO:0005737">
    <property type="term" value="C:cytoplasm"/>
    <property type="evidence" value="ECO:0007669"/>
    <property type="project" value="TreeGrafter"/>
</dbReference>
<evidence type="ECO:0000313" key="4">
    <source>
        <dbReference type="Proteomes" id="UP000221165"/>
    </source>
</evidence>
<dbReference type="PANTHER" id="PTHR22959">
    <property type="entry name" value="PYM PROTEIN"/>
    <property type="match status" value="1"/>
</dbReference>
<dbReference type="SUPFAM" id="SSF101931">
    <property type="entry name" value="Pym (Within the bgcn gene intron protein, WIBG), N-terminal domain"/>
    <property type="match status" value="1"/>
</dbReference>
<dbReference type="InterPro" id="IPR015362">
    <property type="entry name" value="WIBG_mago-bd"/>
</dbReference>
<dbReference type="EMBL" id="MIGC01003473">
    <property type="protein sequence ID" value="PHJ19397.1"/>
    <property type="molecule type" value="Genomic_DNA"/>
</dbReference>
<sequence>MSATRVTNGGPSAEGPGRSYAGAVPGRFSDACESSGSGGSMRVEERTDMGERYLVDVATGEKVIAGSRRPDGSYRKEIRVRPGYTPMALPRPTELGSNSSSVHGINTSPHYSTVEVEEFLCGGGGLAGSEYGSQFRAVAPKTGSTYLELTQAEERRVFQTRQQLSRSDRQGGSGGGIPGATFAPGYVPPGFSPAAANAAQRPGARASVPSSTKTRHRNRGANKERAPGTGGADGEAVEALCSDLQKMGVGGVSESPAGTQEGTQERSEIDTLRKKSRNLRKKLKDIEALETKGQAEPLTEEQLQKCARKGEVEEEIKKIDERLRGLEESEK</sequence>
<feature type="region of interest" description="Disordered" evidence="1">
    <location>
        <begin position="1"/>
        <end position="47"/>
    </location>
</feature>
<dbReference type="AlphaFoldDB" id="A0A2C6KPC3"/>
<feature type="compositionally biased region" description="Polar residues" evidence="1">
    <location>
        <begin position="1"/>
        <end position="10"/>
    </location>
</feature>
<evidence type="ECO:0000313" key="3">
    <source>
        <dbReference type="EMBL" id="PHJ19397.1"/>
    </source>
</evidence>